<evidence type="ECO:0000313" key="6">
    <source>
        <dbReference type="Proteomes" id="UP001551695"/>
    </source>
</evidence>
<dbReference type="HAMAP" id="MF_00995">
    <property type="entry name" value="MqnA"/>
    <property type="match status" value="1"/>
</dbReference>
<evidence type="ECO:0000313" key="5">
    <source>
        <dbReference type="EMBL" id="MEV0712676.1"/>
    </source>
</evidence>
<dbReference type="PANTHER" id="PTHR37690:SF1">
    <property type="entry name" value="CHORISMATE DEHYDRATASE"/>
    <property type="match status" value="1"/>
</dbReference>
<evidence type="ECO:0000256" key="3">
    <source>
        <dbReference type="ARBA" id="ARBA00023239"/>
    </source>
</evidence>
<keyword evidence="3 4" id="KW-0456">Lyase</keyword>
<dbReference type="Gene3D" id="3.40.190.10">
    <property type="entry name" value="Periplasmic binding protein-like II"/>
    <property type="match status" value="2"/>
</dbReference>
<comment type="caution">
    <text evidence="5">The sequence shown here is derived from an EMBL/GenBank/DDBJ whole genome shotgun (WGS) entry which is preliminary data.</text>
</comment>
<organism evidence="5 6">
    <name type="scientific">Nocardia aurea</name>
    <dbReference type="NCBI Taxonomy" id="2144174"/>
    <lineage>
        <taxon>Bacteria</taxon>
        <taxon>Bacillati</taxon>
        <taxon>Actinomycetota</taxon>
        <taxon>Actinomycetes</taxon>
        <taxon>Mycobacteriales</taxon>
        <taxon>Nocardiaceae</taxon>
        <taxon>Nocardia</taxon>
    </lineage>
</organism>
<keyword evidence="2 4" id="KW-0474">Menaquinone biosynthesis</keyword>
<protein>
    <recommendedName>
        <fullName evidence="4">Chorismate dehydratase</fullName>
        <ecNumber evidence="4">4.2.1.151</ecNumber>
    </recommendedName>
    <alternativeName>
        <fullName evidence="4">Menaquinone biosynthetic enzyme MqnA</fullName>
    </alternativeName>
</protein>
<dbReference type="Proteomes" id="UP001551695">
    <property type="component" value="Unassembled WGS sequence"/>
</dbReference>
<proteinExistence type="inferred from homology"/>
<evidence type="ECO:0000256" key="4">
    <source>
        <dbReference type="HAMAP-Rule" id="MF_00995"/>
    </source>
</evidence>
<evidence type="ECO:0000256" key="1">
    <source>
        <dbReference type="ARBA" id="ARBA00004863"/>
    </source>
</evidence>
<reference evidence="5 6" key="1">
    <citation type="submission" date="2024-06" db="EMBL/GenBank/DDBJ databases">
        <title>The Natural Products Discovery Center: Release of the First 8490 Sequenced Strains for Exploring Actinobacteria Biosynthetic Diversity.</title>
        <authorList>
            <person name="Kalkreuter E."/>
            <person name="Kautsar S.A."/>
            <person name="Yang D."/>
            <person name="Bader C.D."/>
            <person name="Teijaro C.N."/>
            <person name="Fluegel L."/>
            <person name="Davis C.M."/>
            <person name="Simpson J.R."/>
            <person name="Lauterbach L."/>
            <person name="Steele A.D."/>
            <person name="Gui C."/>
            <person name="Meng S."/>
            <person name="Li G."/>
            <person name="Viehrig K."/>
            <person name="Ye F."/>
            <person name="Su P."/>
            <person name="Kiefer A.F."/>
            <person name="Nichols A."/>
            <person name="Cepeda A.J."/>
            <person name="Yan W."/>
            <person name="Fan B."/>
            <person name="Jiang Y."/>
            <person name="Adhikari A."/>
            <person name="Zheng C.-J."/>
            <person name="Schuster L."/>
            <person name="Cowan T.M."/>
            <person name="Smanski M.J."/>
            <person name="Chevrette M.G."/>
            <person name="De Carvalho L.P.S."/>
            <person name="Shen B."/>
        </authorList>
    </citation>
    <scope>NUCLEOTIDE SEQUENCE [LARGE SCALE GENOMIC DNA]</scope>
    <source>
        <strain evidence="5 6">NPDC050403</strain>
    </source>
</reference>
<dbReference type="InterPro" id="IPR030868">
    <property type="entry name" value="MqnA"/>
</dbReference>
<keyword evidence="6" id="KW-1185">Reference proteome</keyword>
<accession>A0ABV3G4S8</accession>
<comment type="similarity">
    <text evidence="4">Belongs to the MqnA/MqnD family. MqnA subfamily.</text>
</comment>
<comment type="pathway">
    <text evidence="1 4">Quinol/quinone metabolism; menaquinone biosynthesis.</text>
</comment>
<comment type="function">
    <text evidence="4">Catalyzes the dehydration of chorismate into 3-[(1-carboxyvinyl)oxy]benzoate, a step in the biosynthesis of menaquinone (MK, vitamin K2).</text>
</comment>
<dbReference type="InterPro" id="IPR003773">
    <property type="entry name" value="Menaquinone_biosynth"/>
</dbReference>
<dbReference type="EMBL" id="JBFAKC010000024">
    <property type="protein sequence ID" value="MEV0712676.1"/>
    <property type="molecule type" value="Genomic_DNA"/>
</dbReference>
<dbReference type="CDD" id="cd13634">
    <property type="entry name" value="PBP2_Sco4506"/>
    <property type="match status" value="1"/>
</dbReference>
<comment type="catalytic activity">
    <reaction evidence="4">
        <text>chorismate = 3-[(1-carboxyvinyl)-oxy]benzoate + H2O</text>
        <dbReference type="Rhea" id="RHEA:40051"/>
        <dbReference type="ChEBI" id="CHEBI:15377"/>
        <dbReference type="ChEBI" id="CHEBI:29748"/>
        <dbReference type="ChEBI" id="CHEBI:76981"/>
        <dbReference type="EC" id="4.2.1.151"/>
    </reaction>
</comment>
<evidence type="ECO:0000256" key="2">
    <source>
        <dbReference type="ARBA" id="ARBA00022428"/>
    </source>
</evidence>
<dbReference type="Pfam" id="PF02621">
    <property type="entry name" value="VitK2_biosynth"/>
    <property type="match status" value="1"/>
</dbReference>
<dbReference type="EC" id="4.2.1.151" evidence="4"/>
<name>A0ABV3G4S8_9NOCA</name>
<dbReference type="PANTHER" id="PTHR37690">
    <property type="entry name" value="CHORISMATE DEHYDRATASE"/>
    <property type="match status" value="1"/>
</dbReference>
<dbReference type="RefSeq" id="WP_109527133.1">
    <property type="nucleotide sequence ID" value="NZ_JBEXKW010000012.1"/>
</dbReference>
<sequence>MRTISGAGSTDRSPRGQRRPRVGHIEFLNWLPILWGLARTGNLIDLDLVRDTPENLSDALVADDLDMGPISLMEFLSHSDQLVILPDIAIGCDGPVMSCLIVSKIPLDQLDGERVALTSTSRTSVRLTKLLLSEHIGVHPEYFVSPPNLETMLAQAPAAVLIGDMALRAALFDAPAAGLLVHDLGQMWRDWTGLPFVFAVIAARRDFVEREPETVRRVHADLLAARDIAMAEMDELCARLARWEEFDAATLRRYYTDALDFGLGQRHLAGIAEFAARVGGPAAGFSMDVFATLPDSA</sequence>
<gene>
    <name evidence="4" type="primary">mqnA</name>
    <name evidence="5" type="ORF">AB0I48_34500</name>
</gene>
<dbReference type="SUPFAM" id="SSF53850">
    <property type="entry name" value="Periplasmic binding protein-like II"/>
    <property type="match status" value="1"/>
</dbReference>